<dbReference type="InParanoid" id="A0A1U8Q3U7"/>
<accession>A0A1U8Q3U7</accession>
<feature type="coiled-coil region" evidence="1">
    <location>
        <begin position="118"/>
        <end position="152"/>
    </location>
</feature>
<organism evidence="2 3">
    <name type="scientific">Nelumbo nucifera</name>
    <name type="common">Sacred lotus</name>
    <dbReference type="NCBI Taxonomy" id="4432"/>
    <lineage>
        <taxon>Eukaryota</taxon>
        <taxon>Viridiplantae</taxon>
        <taxon>Streptophyta</taxon>
        <taxon>Embryophyta</taxon>
        <taxon>Tracheophyta</taxon>
        <taxon>Spermatophyta</taxon>
        <taxon>Magnoliopsida</taxon>
        <taxon>Proteales</taxon>
        <taxon>Nelumbonaceae</taxon>
        <taxon>Nelumbo</taxon>
    </lineage>
</organism>
<dbReference type="Proteomes" id="UP000189703">
    <property type="component" value="Unplaced"/>
</dbReference>
<evidence type="ECO:0000256" key="1">
    <source>
        <dbReference type="SAM" id="Coils"/>
    </source>
</evidence>
<reference evidence="3" key="1">
    <citation type="submission" date="2025-08" db="UniProtKB">
        <authorList>
            <consortium name="RefSeq"/>
        </authorList>
    </citation>
    <scope>IDENTIFICATION</scope>
</reference>
<dbReference type="GeneID" id="109114780"/>
<keyword evidence="1" id="KW-0175">Coiled coil</keyword>
<gene>
    <name evidence="3" type="primary">LOC109114780</name>
</gene>
<evidence type="ECO:0000313" key="3">
    <source>
        <dbReference type="RefSeq" id="XP_019053489.1"/>
    </source>
</evidence>
<keyword evidence="2" id="KW-1185">Reference proteome</keyword>
<proteinExistence type="predicted"/>
<dbReference type="RefSeq" id="XP_019053489.1">
    <property type="nucleotide sequence ID" value="XM_019197944.1"/>
</dbReference>
<name>A0A1U8Q3U7_NELNU</name>
<sequence>MGASGTEMGGSSSGLHMPRWSVHVDDNLERSGVPEQLLREIMTMSMFQESVGVGSGTLECALLWSATQNACTAVMLVDHLRDLQSLYEQQYSEYLRQKAQPTELQVVGERSVVLEREVAEQASIVQRLKQEITELKAEQERLRQEAAEEVVDRYKASEEMKLQMDEYAKASFEAGFNVFHQRVLRHYPELIEVLQG</sequence>
<protein>
    <submittedName>
        <fullName evidence="3">Uncharacterized protein LOC109114780 isoform X1</fullName>
    </submittedName>
</protein>
<dbReference type="KEGG" id="nnu:109114780"/>
<evidence type="ECO:0000313" key="2">
    <source>
        <dbReference type="Proteomes" id="UP000189703"/>
    </source>
</evidence>
<dbReference type="AlphaFoldDB" id="A0A1U8Q3U7"/>